<name>A0A0R3RRY0_9BILA</name>
<evidence type="ECO:0000256" key="1">
    <source>
        <dbReference type="SAM" id="MobiDB-lite"/>
    </source>
</evidence>
<protein>
    <submittedName>
        <fullName evidence="3">SH2 domain-containing protein</fullName>
    </submittedName>
</protein>
<evidence type="ECO:0000313" key="2">
    <source>
        <dbReference type="Proteomes" id="UP000050640"/>
    </source>
</evidence>
<organism evidence="2 3">
    <name type="scientific">Elaeophora elaphi</name>
    <dbReference type="NCBI Taxonomy" id="1147741"/>
    <lineage>
        <taxon>Eukaryota</taxon>
        <taxon>Metazoa</taxon>
        <taxon>Ecdysozoa</taxon>
        <taxon>Nematoda</taxon>
        <taxon>Chromadorea</taxon>
        <taxon>Rhabditida</taxon>
        <taxon>Spirurina</taxon>
        <taxon>Spiruromorpha</taxon>
        <taxon>Filarioidea</taxon>
        <taxon>Onchocercidae</taxon>
        <taxon>Elaeophora</taxon>
    </lineage>
</organism>
<keyword evidence="2" id="KW-1185">Reference proteome</keyword>
<dbReference type="Proteomes" id="UP000050640">
    <property type="component" value="Unplaced"/>
</dbReference>
<feature type="region of interest" description="Disordered" evidence="1">
    <location>
        <begin position="341"/>
        <end position="363"/>
    </location>
</feature>
<dbReference type="AlphaFoldDB" id="A0A0R3RRY0"/>
<evidence type="ECO:0000313" key="3">
    <source>
        <dbReference type="WBParaSite" id="EEL_0000453201-mRNA-1"/>
    </source>
</evidence>
<reference evidence="3" key="1">
    <citation type="submission" date="2017-02" db="UniProtKB">
        <authorList>
            <consortium name="WormBaseParasite"/>
        </authorList>
    </citation>
    <scope>IDENTIFICATION</scope>
</reference>
<feature type="compositionally biased region" description="Polar residues" evidence="1">
    <location>
        <begin position="602"/>
        <end position="622"/>
    </location>
</feature>
<proteinExistence type="predicted"/>
<feature type="region of interest" description="Disordered" evidence="1">
    <location>
        <begin position="602"/>
        <end position="625"/>
    </location>
</feature>
<accession>A0A0R3RRY0</accession>
<dbReference type="WBParaSite" id="EEL_0000453201-mRNA-1">
    <property type="protein sequence ID" value="EEL_0000453201-mRNA-1"/>
    <property type="gene ID" value="EEL_0000453201"/>
</dbReference>
<sequence>MVSLLTLCVSTHCCRNARKKENPYGEIATTPAADISVSTVISRNRANRSQLHHSSRLSCPSMSLHERSCNRLSVALSHSSAATKRALPELPEQSTRFENKNPSAVYSTIDHTTPSVGRNGSFLYGEGPTNPTYESIDMDPLYSKLGNGGPSVKRYDYPIFVSENQPPIATDDVLYQSASQIYAGVSEDPYSSITSRTVGETNYDVGYSHVREGTNTDPSRYLANVQAESRTLDHLYSRIRRGPSMYRATNLLTYRPLPSNEFDVEYISSGSDKTSREPSYRYITVRETVDAIRQRLNEFNTLSNISHSGLTDGCGPIREHYYSSIGGSDYETLQISTISSNQPSYNNQDIPSTSCASHDTQPGTISSSAVNICENIPPKPPTSPIPLRITAVKDDLQRKQLPLSGIKMDEAINDDESRSNISEKIRRLRTNFFDQELKLLENLKGPSSTDIRFGQLLGTINQYQDEISKGINFSEINRNLDPEHYDNQISLSNFGDTNSHLPKFATDRSFVHAAQDVTQGALLFAANRQNFVGEDHYKIITENSKSRSFRDVNVFGIKQSVEEDAVLQQSMVYSLGAAGKENNDEEQCFILKERDRIGKQAENNSSSACFAEQTSPNEASSNTEKDMEAQFYSDQRNMVELLCGGSGTGTKGDRSAQTASFSFSHESIDQNDDESNDSGVRLVNTDPSWSLISSSNFFFFANYDNCLGIRVRCNHFFMFRLFRKSRRKFWFVHQNFRVFGSEHKNLHSLVIM</sequence>